<accession>A0A382YLU7</accession>
<evidence type="ECO:0000313" key="3">
    <source>
        <dbReference type="EMBL" id="SVD83805.1"/>
    </source>
</evidence>
<feature type="region of interest" description="Disordered" evidence="2">
    <location>
        <begin position="26"/>
        <end position="70"/>
    </location>
</feature>
<evidence type="ECO:0000256" key="1">
    <source>
        <dbReference type="SAM" id="Coils"/>
    </source>
</evidence>
<proteinExistence type="predicted"/>
<name>A0A382YLU7_9ZZZZ</name>
<sequence length="237" mass="26289">MFDSKAKYSISVISLSVSLLVGCAASKPEAPSSSAAEAPKAEARVEVAAEPKPEPRVEAVAEPKPEPRAEVAYVEPSVPKNKERPDWIYDEEPSEENNQVTVVGVSKYHSTERSARKYARRQATNEICAYMGTAVKNRFDEILLSSGLESEILDETNAGNETTKQLCTNLVRRLKTKKWHMEQKIINGKVGFQYYVLAAVPNSEIDNAFKKSVSKNIKNQQREAENAATEKAKKQAE</sequence>
<reference evidence="3" key="1">
    <citation type="submission" date="2018-05" db="EMBL/GenBank/DDBJ databases">
        <authorList>
            <person name="Lanie J.A."/>
            <person name="Ng W.-L."/>
            <person name="Kazmierczak K.M."/>
            <person name="Andrzejewski T.M."/>
            <person name="Davidsen T.M."/>
            <person name="Wayne K.J."/>
            <person name="Tettelin H."/>
            <person name="Glass J.I."/>
            <person name="Rusch D."/>
            <person name="Podicherti R."/>
            <person name="Tsui H.-C.T."/>
            <person name="Winkler M.E."/>
        </authorList>
    </citation>
    <scope>NUCLEOTIDE SEQUENCE</scope>
</reference>
<organism evidence="3">
    <name type="scientific">marine metagenome</name>
    <dbReference type="NCBI Taxonomy" id="408172"/>
    <lineage>
        <taxon>unclassified sequences</taxon>
        <taxon>metagenomes</taxon>
        <taxon>ecological metagenomes</taxon>
    </lineage>
</organism>
<feature type="compositionally biased region" description="Basic and acidic residues" evidence="2">
    <location>
        <begin position="39"/>
        <end position="69"/>
    </location>
</feature>
<dbReference type="EMBL" id="UINC01176602">
    <property type="protein sequence ID" value="SVD83805.1"/>
    <property type="molecule type" value="Genomic_DNA"/>
</dbReference>
<feature type="coiled-coil region" evidence="1">
    <location>
        <begin position="210"/>
        <end position="237"/>
    </location>
</feature>
<feature type="non-terminal residue" evidence="3">
    <location>
        <position position="237"/>
    </location>
</feature>
<dbReference type="PROSITE" id="PS51257">
    <property type="entry name" value="PROKAR_LIPOPROTEIN"/>
    <property type="match status" value="1"/>
</dbReference>
<dbReference type="AlphaFoldDB" id="A0A382YLU7"/>
<feature type="compositionally biased region" description="Low complexity" evidence="2">
    <location>
        <begin position="26"/>
        <end position="38"/>
    </location>
</feature>
<evidence type="ECO:0000256" key="2">
    <source>
        <dbReference type="SAM" id="MobiDB-lite"/>
    </source>
</evidence>
<protein>
    <submittedName>
        <fullName evidence="3">Uncharacterized protein</fullName>
    </submittedName>
</protein>
<gene>
    <name evidence="3" type="ORF">METZ01_LOCUS436659</name>
</gene>
<keyword evidence="1" id="KW-0175">Coiled coil</keyword>